<keyword evidence="3" id="KW-1185">Reference proteome</keyword>
<accession>A0A835LEL3</accession>
<name>A0A835LEL3_9MAGN</name>
<sequence length="1088" mass="112048">MEIQRSLRGISGSAVTSSVMESDVASPAELAKAYMGNGSLKGSPLASGLRSQAFRKEVPPLSNIPFTPKSSGLSLAPRSASGVSENGYTMPRPRGRSAIYSMARMPISRVYGNGTGKIDGYVTSSSQLSFENSMVSGGRQSSKRRSSFLDSDIGSVGPIRRIRQKTIMMSPPKNLSLSTSGSALSISINGNGSDIAQGSRSQMLLDEPKDNISNIRSVENENNGILKTSSAFVSTQSSEMAEKILMHLDQTPPTPKEKLAELKLAVAREKSPTKLTHNMLHGKALRSLEHIDSSKLLYNVPHPVACDSQDAGHLGEARDSTFHKQDKLENGGPTLAVASDKKLAPKENGLQTKASTNENMSSGKASESEICGIDACPSQKKRPFRMSAHELCYAYAMDGGTHGVFLFSRFTIDWLPLLDIFLNFLDLDDDTDSDGVPSRNEKEKLNTSASDSKAVTVGTGTLGNHSVFSEIKSPAKPVLQDGADTKADIVSTATEKDGDFAFPAIPASSTITPLASPAPHAHLFSNGAAPSKEMTAAPNFGFIGKIADKGLPFEFSSKSSGVNEPSGLISSVQSEPKLETQSSTTTVSVTIINPPSVVKSDESDNSLKNRDLTERPENFVSVAASSPATVNMFSTGVSTISPKINYEPLSVTSSLPVSAAQTLNGSSGGIFSVTTNISTTPTTSPFTSTTASDSSANVSAQATSTFTGVPLFKFGSDTAAAPPLSTSLPSTTSGINSTNSDLKDKMTSPFGSLTSSPFGASSSSGLASTGSSIFGFTASATSNLSTSASNQSESSNPFGTGVGSSFGAHGAPTETKSAAAPFTNSMPNPFGLSATSSTAGQSASSSLSSGSSLFSSATLATNIFGSSSGFGINSSTSTGASSFSSSSGTNLFGSSLPSNTPSIFSSGFGSVSSSTGFPFGASSVAAPSISAPIVFGSSKGSSAPVFSFSQAGSTTSSASLPSQPVFGTPNPVAPFGSNLQSTNQMNMEDSMAEDTVQASNPVISAFGQPTNSPAPGNFMFGPGPPSGGALFQFGGQQNLGALQNPSPFQTEGNLNLSGGSSFSLGTGGVDKSNRRIIKAKRGDKTRRR</sequence>
<protein>
    <recommendedName>
        <fullName evidence="4">Nuclear pore complex protein</fullName>
    </recommendedName>
</protein>
<proteinExistence type="predicted"/>
<evidence type="ECO:0008006" key="4">
    <source>
        <dbReference type="Google" id="ProtNLM"/>
    </source>
</evidence>
<dbReference type="PANTHER" id="PTHR33416">
    <property type="entry name" value="NUCLEAR PORE COMPLEX PROTEIN NUP1"/>
    <property type="match status" value="1"/>
</dbReference>
<evidence type="ECO:0000313" key="2">
    <source>
        <dbReference type="EMBL" id="KAF9591805.1"/>
    </source>
</evidence>
<feature type="compositionally biased region" description="Low complexity" evidence="1">
    <location>
        <begin position="1052"/>
        <end position="1064"/>
    </location>
</feature>
<feature type="compositionally biased region" description="Polar residues" evidence="1">
    <location>
        <begin position="561"/>
        <end position="574"/>
    </location>
</feature>
<feature type="region of interest" description="Disordered" evidence="1">
    <location>
        <begin position="785"/>
        <end position="824"/>
    </location>
</feature>
<dbReference type="GO" id="GO:0071763">
    <property type="term" value="P:nuclear membrane organization"/>
    <property type="evidence" value="ECO:0007669"/>
    <property type="project" value="TreeGrafter"/>
</dbReference>
<feature type="compositionally biased region" description="Basic residues" evidence="1">
    <location>
        <begin position="1074"/>
        <end position="1088"/>
    </location>
</feature>
<feature type="region of interest" description="Disordered" evidence="1">
    <location>
        <begin position="723"/>
        <end position="748"/>
    </location>
</feature>
<organism evidence="2 3">
    <name type="scientific">Coptis chinensis</name>
    <dbReference type="NCBI Taxonomy" id="261450"/>
    <lineage>
        <taxon>Eukaryota</taxon>
        <taxon>Viridiplantae</taxon>
        <taxon>Streptophyta</taxon>
        <taxon>Embryophyta</taxon>
        <taxon>Tracheophyta</taxon>
        <taxon>Spermatophyta</taxon>
        <taxon>Magnoliopsida</taxon>
        <taxon>Ranunculales</taxon>
        <taxon>Ranunculaceae</taxon>
        <taxon>Coptidoideae</taxon>
        <taxon>Coptis</taxon>
    </lineage>
</organism>
<feature type="region of interest" description="Disordered" evidence="1">
    <location>
        <begin position="1046"/>
        <end position="1088"/>
    </location>
</feature>
<feature type="compositionally biased region" description="Low complexity" evidence="1">
    <location>
        <begin position="723"/>
        <end position="733"/>
    </location>
</feature>
<dbReference type="Proteomes" id="UP000631114">
    <property type="component" value="Unassembled WGS sequence"/>
</dbReference>
<comment type="caution">
    <text evidence="2">The sequence shown here is derived from an EMBL/GenBank/DDBJ whole genome shotgun (WGS) entry which is preliminary data.</text>
</comment>
<feature type="region of interest" description="Disordered" evidence="1">
    <location>
        <begin position="68"/>
        <end position="90"/>
    </location>
</feature>
<dbReference type="GO" id="GO:0005635">
    <property type="term" value="C:nuclear envelope"/>
    <property type="evidence" value="ECO:0007669"/>
    <property type="project" value="TreeGrafter"/>
</dbReference>
<dbReference type="OrthoDB" id="653468at2759"/>
<dbReference type="PANTHER" id="PTHR33416:SF20">
    <property type="entry name" value="NUCLEAR PORE COMPLEX PROTEIN NUP1"/>
    <property type="match status" value="1"/>
</dbReference>
<feature type="region of interest" description="Disordered" evidence="1">
    <location>
        <begin position="133"/>
        <end position="152"/>
    </location>
</feature>
<evidence type="ECO:0000256" key="1">
    <source>
        <dbReference type="SAM" id="MobiDB-lite"/>
    </source>
</evidence>
<feature type="compositionally biased region" description="Low complexity" evidence="1">
    <location>
        <begin position="785"/>
        <end position="796"/>
    </location>
</feature>
<dbReference type="EMBL" id="JADFTS010000008">
    <property type="protein sequence ID" value="KAF9591805.1"/>
    <property type="molecule type" value="Genomic_DNA"/>
</dbReference>
<dbReference type="AlphaFoldDB" id="A0A835LEL3"/>
<feature type="region of interest" description="Disordered" evidence="1">
    <location>
        <begin position="561"/>
        <end position="586"/>
    </location>
</feature>
<evidence type="ECO:0000313" key="3">
    <source>
        <dbReference type="Proteomes" id="UP000631114"/>
    </source>
</evidence>
<feature type="region of interest" description="Disordered" evidence="1">
    <location>
        <begin position="432"/>
        <end position="452"/>
    </location>
</feature>
<gene>
    <name evidence="2" type="ORF">IFM89_007360</name>
</gene>
<reference evidence="2 3" key="1">
    <citation type="submission" date="2020-10" db="EMBL/GenBank/DDBJ databases">
        <title>The Coptis chinensis genome and diversification of protoberbering-type alkaloids.</title>
        <authorList>
            <person name="Wang B."/>
            <person name="Shu S."/>
            <person name="Song C."/>
            <person name="Liu Y."/>
        </authorList>
    </citation>
    <scope>NUCLEOTIDE SEQUENCE [LARGE SCALE GENOMIC DNA]</scope>
    <source>
        <strain evidence="2">HL-2020</strain>
        <tissue evidence="2">Leaf</tissue>
    </source>
</reference>